<dbReference type="PROSITE" id="PS00107">
    <property type="entry name" value="PROTEIN_KINASE_ATP"/>
    <property type="match status" value="1"/>
</dbReference>
<dbReference type="SUPFAM" id="SSF56112">
    <property type="entry name" value="Protein kinase-like (PK-like)"/>
    <property type="match status" value="1"/>
</dbReference>
<evidence type="ECO:0000313" key="6">
    <source>
        <dbReference type="EMBL" id="CAI3985875.1"/>
    </source>
</evidence>
<accession>A0A9P1C6A0</accession>
<evidence type="ECO:0000256" key="3">
    <source>
        <dbReference type="PROSITE-ProRule" id="PRU10141"/>
    </source>
</evidence>
<dbReference type="InterPro" id="IPR029058">
    <property type="entry name" value="AB_hydrolase_fold"/>
</dbReference>
<feature type="domain" description="Protein kinase" evidence="5">
    <location>
        <begin position="440"/>
        <end position="773"/>
    </location>
</feature>
<reference evidence="7" key="2">
    <citation type="submission" date="2024-04" db="EMBL/GenBank/DDBJ databases">
        <authorList>
            <person name="Chen Y."/>
            <person name="Shah S."/>
            <person name="Dougan E. K."/>
            <person name="Thang M."/>
            <person name="Chan C."/>
        </authorList>
    </citation>
    <scope>NUCLEOTIDE SEQUENCE [LARGE SCALE GENOMIC DNA]</scope>
</reference>
<dbReference type="InterPro" id="IPR013736">
    <property type="entry name" value="Xaa-Pro_dipept_C"/>
</dbReference>
<evidence type="ECO:0000256" key="2">
    <source>
        <dbReference type="ARBA" id="ARBA00023170"/>
    </source>
</evidence>
<evidence type="ECO:0000256" key="1">
    <source>
        <dbReference type="ARBA" id="ARBA00022801"/>
    </source>
</evidence>
<evidence type="ECO:0000256" key="4">
    <source>
        <dbReference type="SAM" id="MobiDB-lite"/>
    </source>
</evidence>
<dbReference type="InterPro" id="IPR008979">
    <property type="entry name" value="Galactose-bd-like_sf"/>
</dbReference>
<feature type="region of interest" description="Disordered" evidence="4">
    <location>
        <begin position="1"/>
        <end position="53"/>
    </location>
</feature>
<dbReference type="InterPro" id="IPR000719">
    <property type="entry name" value="Prot_kinase_dom"/>
</dbReference>
<dbReference type="EMBL" id="CAMXCT020001024">
    <property type="protein sequence ID" value="CAL1139250.1"/>
    <property type="molecule type" value="Genomic_DNA"/>
</dbReference>
<feature type="compositionally biased region" description="Polar residues" evidence="4">
    <location>
        <begin position="29"/>
        <end position="53"/>
    </location>
</feature>
<dbReference type="GO" id="GO:0005524">
    <property type="term" value="F:ATP binding"/>
    <property type="evidence" value="ECO:0007669"/>
    <property type="project" value="UniProtKB-UniRule"/>
</dbReference>
<dbReference type="InterPro" id="IPR000383">
    <property type="entry name" value="Xaa-Pro-like_dom"/>
</dbReference>
<sequence>MGSKGATTIYLGDPRGLRPNRGFPPAFVQGQSSLGHKSSQGQRSRQLSPAVANSPTLRSGLAYYAASPCAADRSLSPENRAGLQVRNSSNSPEMRRSPVAYSIDKYRALTPNPSTQGLRTVMRPAEPQHIRDRSSSPTANARFGPAPLVPPFALQGRVPVRQQVRSMTPDSREMLKRAAPLPVPVTATSNSNRMLREQNITTRSNGSERRPEPLSVRMVSVPGATSKGTVVGTAMVDTRSRTMARSVSPMVAVPLEQYYSRSRPGTPFRSLSPSGHSSTPTHADPRAPSPCRILATKGSGRPQMMRPQQIITRQPSAEGAKQFVTYRQPPGVVLQGISGGRISVAQTAVRVRQPSPQIQGSQSNTSTIASMQAMSVYSGSQASPPIPGGDCAPRPLAPGASYLPYAPAGAGTSPSGAPLPPNAELCEGAVLPIITGGGTCRIKKPLGMGSFGAVWEAEQTGGGPALALKEILCHSHVDLVNAQFEGSLLESFKGKEPGKMDSASILPVLVGSDMSPLSDNLYRVRLAMTRLPGQPLDTFLRVRQEEQLPDQRSAASRIETMNEAFQFAWELLQQLAPAFEEHIAALAYHRDVNAHNILIDFANGPNPKYGLVDFGLAVDVQSWQGELEVQERAQPSRQTRVGQDGATTWHHLDVGGDCRYWPVSAWVQFLLGWTELECNPMLRSEYRTRLDMHSLGLTALQVLVETMPPDLSLPPGHSAGGLFAELQSLKSGWERYWDMVTPLHRRLMETFHNGGDWDVLKAHCLDNNVHEAIAAELRGIRGAIIRSHAAGRSLPSSSGFCSETSAGLLTALLLLIGCGDRSHEVEGTVGPGAEEVPGPNVWRQVRMSLSDKAQSLSQFQALGGMACHQAVLESQGDALEEGVQPREKAKRDVAALTALAFGGLVGVVLLPVIIAARCVHGCYKLGKRKLAKSDPEQQVQDCDGIWPYINVHDDGGLHRLPDGTMRLAGYVKMSDGVRIAIDVLLPRQAQGDGSLRPVPCVLHMARYWRAWEMRWPFRELVNGGQPWDFLLGPWKSALLKSGFAVVSADVRGAGASSGTQSVVWSPRETQDTLELIDFIVGGSHAVTTQRARQPWSDGQVALFGVSYDAGAAVRAAAHQHPAVKALVASFLFGDIWRELFPGGIMNRWFLQSWCDVNSRLDNCRLSAIHPFAPLAMKGAAPASSKQQLARHVAEHSANWDLMSAAGSVAAIDDPVSISSGETMTCQNLELFSDPLPSLEGKAVLPSVAASQLPVLIISGWSCVTSGTACATFSALAGKHWRLLVGPWNHGGVQHVRYCRDTKLLKFPKAHAVQDFLLHHMQPKSQTPEWLASPQPEAHFYLCGAAPAWQHSTKWPPEGVVKKPLWLSGSKTLSWTESELESEGASQLPKATGAKQVVWGGVSRYMAMIRMMDLVKYKWNQSSIAKGHALLFESAPSNEPLAVIGSPVLSLRLKSSRDQDADVFAYLCERPPNGGDLVYVTEGILRLSYRKEEDAPSHEKAVDPPSEAGVVPHHSYRRRDMEMLPPEGEFTTARLKFFPVAYRFRAGSRVALVICPDDATHYASNPLAGQHPPFICHSKSEQSLLWLPIQQDMTAAGTAL</sequence>
<dbReference type="Pfam" id="PF08530">
    <property type="entry name" value="PepX_C"/>
    <property type="match status" value="1"/>
</dbReference>
<dbReference type="InterPro" id="IPR017441">
    <property type="entry name" value="Protein_kinase_ATP_BS"/>
</dbReference>
<feature type="compositionally biased region" description="Polar residues" evidence="4">
    <location>
        <begin position="269"/>
        <end position="281"/>
    </location>
</feature>
<dbReference type="EMBL" id="CAMXCT010001024">
    <property type="protein sequence ID" value="CAI3985875.1"/>
    <property type="molecule type" value="Genomic_DNA"/>
</dbReference>
<keyword evidence="9" id="KW-1185">Reference proteome</keyword>
<evidence type="ECO:0000313" key="9">
    <source>
        <dbReference type="Proteomes" id="UP001152797"/>
    </source>
</evidence>
<evidence type="ECO:0000259" key="5">
    <source>
        <dbReference type="PROSITE" id="PS50011"/>
    </source>
</evidence>
<dbReference type="EMBL" id="CAMXCT030001024">
    <property type="protein sequence ID" value="CAL4773187.1"/>
    <property type="molecule type" value="Genomic_DNA"/>
</dbReference>
<reference evidence="6" key="1">
    <citation type="submission" date="2022-10" db="EMBL/GenBank/DDBJ databases">
        <authorList>
            <person name="Chen Y."/>
            <person name="Dougan E. K."/>
            <person name="Chan C."/>
            <person name="Rhodes N."/>
            <person name="Thang M."/>
        </authorList>
    </citation>
    <scope>NUCLEOTIDE SEQUENCE</scope>
</reference>
<evidence type="ECO:0000313" key="8">
    <source>
        <dbReference type="EMBL" id="CAL4773187.1"/>
    </source>
</evidence>
<dbReference type="Pfam" id="PF02129">
    <property type="entry name" value="Peptidase_S15"/>
    <property type="match status" value="1"/>
</dbReference>
<dbReference type="InterPro" id="IPR005674">
    <property type="entry name" value="CocE/Ser_esterase"/>
</dbReference>
<feature type="region of interest" description="Disordered" evidence="4">
    <location>
        <begin position="264"/>
        <end position="306"/>
    </location>
</feature>
<dbReference type="NCBIfam" id="TIGR00976">
    <property type="entry name" value="CocE_NonD"/>
    <property type="match status" value="1"/>
</dbReference>
<dbReference type="GO" id="GO:0008239">
    <property type="term" value="F:dipeptidyl-peptidase activity"/>
    <property type="evidence" value="ECO:0007669"/>
    <property type="project" value="InterPro"/>
</dbReference>
<dbReference type="SUPFAM" id="SSF53474">
    <property type="entry name" value="alpha/beta-Hydrolases"/>
    <property type="match status" value="1"/>
</dbReference>
<dbReference type="GO" id="GO:0004672">
    <property type="term" value="F:protein kinase activity"/>
    <property type="evidence" value="ECO:0007669"/>
    <property type="project" value="InterPro"/>
</dbReference>
<keyword evidence="3" id="KW-0067">ATP-binding</keyword>
<comment type="caution">
    <text evidence="6">The sequence shown here is derived from an EMBL/GenBank/DDBJ whole genome shotgun (WGS) entry which is preliminary data.</text>
</comment>
<dbReference type="Gene3D" id="1.10.3020.10">
    <property type="entry name" value="alpha-amino acid ester hydrolase ( Helical cap domain)"/>
    <property type="match status" value="1"/>
</dbReference>
<dbReference type="Gene3D" id="1.10.510.10">
    <property type="entry name" value="Transferase(Phosphotransferase) domain 1"/>
    <property type="match status" value="1"/>
</dbReference>
<dbReference type="Proteomes" id="UP001152797">
    <property type="component" value="Unassembled WGS sequence"/>
</dbReference>
<dbReference type="SUPFAM" id="SSF49785">
    <property type="entry name" value="Galactose-binding domain-like"/>
    <property type="match status" value="1"/>
</dbReference>
<organism evidence="6">
    <name type="scientific">Cladocopium goreaui</name>
    <dbReference type="NCBI Taxonomy" id="2562237"/>
    <lineage>
        <taxon>Eukaryota</taxon>
        <taxon>Sar</taxon>
        <taxon>Alveolata</taxon>
        <taxon>Dinophyceae</taxon>
        <taxon>Suessiales</taxon>
        <taxon>Symbiodiniaceae</taxon>
        <taxon>Cladocopium</taxon>
    </lineage>
</organism>
<dbReference type="InterPro" id="IPR011009">
    <property type="entry name" value="Kinase-like_dom_sf"/>
</dbReference>
<name>A0A9P1C6A0_9DINO</name>
<evidence type="ECO:0000313" key="7">
    <source>
        <dbReference type="EMBL" id="CAL1139250.1"/>
    </source>
</evidence>
<dbReference type="Gene3D" id="2.60.120.260">
    <property type="entry name" value="Galactose-binding domain-like"/>
    <property type="match status" value="1"/>
</dbReference>
<keyword evidence="2" id="KW-0675">Receptor</keyword>
<feature type="region of interest" description="Disordered" evidence="4">
    <location>
        <begin position="127"/>
        <end position="150"/>
    </location>
</feature>
<feature type="binding site" evidence="3">
    <location>
        <position position="469"/>
    </location>
    <ligand>
        <name>ATP</name>
        <dbReference type="ChEBI" id="CHEBI:30616"/>
    </ligand>
</feature>
<dbReference type="OrthoDB" id="416441at2759"/>
<keyword evidence="3" id="KW-0547">Nucleotide-binding</keyword>
<proteinExistence type="predicted"/>
<dbReference type="PROSITE" id="PS50011">
    <property type="entry name" value="PROTEIN_KINASE_DOM"/>
    <property type="match status" value="1"/>
</dbReference>
<dbReference type="SMART" id="SM00939">
    <property type="entry name" value="PepX_C"/>
    <property type="match status" value="1"/>
</dbReference>
<keyword evidence="1" id="KW-0378">Hydrolase</keyword>
<gene>
    <name evidence="6" type="ORF">C1SCF055_LOCUS13269</name>
</gene>
<protein>
    <submittedName>
        <fullName evidence="8">Serine esterase Mb1866c</fullName>
    </submittedName>
</protein>
<dbReference type="Gene3D" id="3.40.50.1820">
    <property type="entry name" value="alpha/beta hydrolase"/>
    <property type="match status" value="1"/>
</dbReference>